<organism evidence="12">
    <name type="scientific">Alloyangia mangrovi</name>
    <dbReference type="NCBI Taxonomy" id="1779329"/>
    <lineage>
        <taxon>Bacteria</taxon>
        <taxon>Pseudomonadati</taxon>
        <taxon>Pseudomonadota</taxon>
        <taxon>Alphaproteobacteria</taxon>
        <taxon>Rhodobacterales</taxon>
        <taxon>Roseobacteraceae</taxon>
        <taxon>Alloyangia</taxon>
    </lineage>
</organism>
<feature type="coiled-coil region" evidence="8">
    <location>
        <begin position="154"/>
        <end position="188"/>
    </location>
</feature>
<keyword evidence="4 9" id="KW-0812">Transmembrane</keyword>
<feature type="domain" description="OmpA-like" evidence="10">
    <location>
        <begin position="212"/>
        <end position="331"/>
    </location>
</feature>
<dbReference type="InterPro" id="IPR025713">
    <property type="entry name" value="MotB-like_N_dom"/>
</dbReference>
<dbReference type="InterPro" id="IPR006665">
    <property type="entry name" value="OmpA-like"/>
</dbReference>
<evidence type="ECO:0000256" key="7">
    <source>
        <dbReference type="PROSITE-ProRule" id="PRU00473"/>
    </source>
</evidence>
<dbReference type="InterPro" id="IPR036737">
    <property type="entry name" value="OmpA-like_sf"/>
</dbReference>
<dbReference type="Gene3D" id="3.30.1330.60">
    <property type="entry name" value="OmpA-like domain"/>
    <property type="match status" value="1"/>
</dbReference>
<dbReference type="OrthoDB" id="7170686at2"/>
<evidence type="ECO:0000256" key="9">
    <source>
        <dbReference type="SAM" id="Phobius"/>
    </source>
</evidence>
<dbReference type="InterPro" id="IPR050330">
    <property type="entry name" value="Bact_OuterMem_StrucFunc"/>
</dbReference>
<reference evidence="11" key="3">
    <citation type="submission" date="2024-05" db="EMBL/GenBank/DDBJ databases">
        <title>Yangia mangrovi SAOS 153D genome.</title>
        <authorList>
            <person name="Verma A."/>
            <person name="Pal Y."/>
            <person name="Sundharam S."/>
            <person name="Bisht B."/>
            <person name="Srinivasan K."/>
        </authorList>
    </citation>
    <scope>NUCLEOTIDE SEQUENCE</scope>
    <source>
        <strain evidence="11">SAOS 153D</strain>
    </source>
</reference>
<comment type="caution">
    <text evidence="12">The sequence shown here is derived from an EMBL/GenBank/DDBJ whole genome shotgun (WGS) entry which is preliminary data.</text>
</comment>
<evidence type="ECO:0000256" key="3">
    <source>
        <dbReference type="ARBA" id="ARBA00022475"/>
    </source>
</evidence>
<gene>
    <name evidence="11" type="ORF">CLG85_003620</name>
    <name evidence="12" type="ORF">CLG85_08000</name>
</gene>
<dbReference type="EMBL" id="NTHN01000106">
    <property type="protein sequence ID" value="PBD19681.1"/>
    <property type="molecule type" value="Genomic_DNA"/>
</dbReference>
<dbReference type="EMBL" id="NTHN02000004">
    <property type="protein sequence ID" value="MCT4369478.1"/>
    <property type="molecule type" value="Genomic_DNA"/>
</dbReference>
<dbReference type="Pfam" id="PF00691">
    <property type="entry name" value="OmpA"/>
    <property type="match status" value="1"/>
</dbReference>
<dbReference type="RefSeq" id="WP_095881794.1">
    <property type="nucleotide sequence ID" value="NZ_NTHN02000004.1"/>
</dbReference>
<evidence type="ECO:0000313" key="11">
    <source>
        <dbReference type="EMBL" id="MCT4369478.1"/>
    </source>
</evidence>
<dbReference type="PANTHER" id="PTHR30329:SF21">
    <property type="entry name" value="LIPOPROTEIN YIAD-RELATED"/>
    <property type="match status" value="1"/>
</dbReference>
<accession>A0A2A3JWW5</accession>
<feature type="transmembrane region" description="Helical" evidence="9">
    <location>
        <begin position="29"/>
        <end position="49"/>
    </location>
</feature>
<evidence type="ECO:0000256" key="5">
    <source>
        <dbReference type="ARBA" id="ARBA00022989"/>
    </source>
</evidence>
<dbReference type="GO" id="GO:0005886">
    <property type="term" value="C:plasma membrane"/>
    <property type="evidence" value="ECO:0007669"/>
    <property type="project" value="UniProtKB-SubCell"/>
</dbReference>
<evidence type="ECO:0000256" key="2">
    <source>
        <dbReference type="ARBA" id="ARBA00008914"/>
    </source>
</evidence>
<dbReference type="PROSITE" id="PS51123">
    <property type="entry name" value="OMPA_2"/>
    <property type="match status" value="1"/>
</dbReference>
<name>A0A2A3JWW5_9RHOB</name>
<keyword evidence="13" id="KW-1185">Reference proteome</keyword>
<dbReference type="Pfam" id="PF13677">
    <property type="entry name" value="MotB_plug"/>
    <property type="match status" value="1"/>
</dbReference>
<protein>
    <submittedName>
        <fullName evidence="12">Chemotaxis protein MotB</fullName>
    </submittedName>
    <submittedName>
        <fullName evidence="11">OmpA family protein</fullName>
    </submittedName>
</protein>
<keyword evidence="8" id="KW-0175">Coiled coil</keyword>
<dbReference type="CDD" id="cd07185">
    <property type="entry name" value="OmpA_C-like"/>
    <property type="match status" value="1"/>
</dbReference>
<dbReference type="AlphaFoldDB" id="A0A2A3JWW5"/>
<evidence type="ECO:0000313" key="13">
    <source>
        <dbReference type="Proteomes" id="UP000217448"/>
    </source>
</evidence>
<reference evidence="13" key="2">
    <citation type="submission" date="2023-07" db="EMBL/GenBank/DDBJ databases">
        <title>Yangia mangrovi SAOS 153D genome.</title>
        <authorList>
            <person name="Verma A."/>
            <person name="Pal Y."/>
            <person name="Sundharam S."/>
            <person name="Bisht B."/>
            <person name="Srinivasan K."/>
        </authorList>
    </citation>
    <scope>NUCLEOTIDE SEQUENCE [LARGE SCALE GENOMIC DNA]</scope>
    <source>
        <strain evidence="13">SAOS 153D</strain>
    </source>
</reference>
<dbReference type="PANTHER" id="PTHR30329">
    <property type="entry name" value="STATOR ELEMENT OF FLAGELLAR MOTOR COMPLEX"/>
    <property type="match status" value="1"/>
</dbReference>
<evidence type="ECO:0000256" key="1">
    <source>
        <dbReference type="ARBA" id="ARBA00004162"/>
    </source>
</evidence>
<keyword evidence="6 7" id="KW-0472">Membrane</keyword>
<comment type="subcellular location">
    <subcellularLocation>
        <location evidence="1">Cell membrane</location>
        <topology evidence="1">Single-pass membrane protein</topology>
    </subcellularLocation>
</comment>
<reference evidence="12" key="1">
    <citation type="submission" date="2017-09" db="EMBL/GenBank/DDBJ databases">
        <title>Yangia sp. SAOS 153D whole genome sequencing.</title>
        <authorList>
            <person name="Verma A."/>
            <person name="Krishnamurthi S."/>
        </authorList>
    </citation>
    <scope>NUCLEOTIDE SEQUENCE [LARGE SCALE GENOMIC DNA]</scope>
    <source>
        <strain evidence="12">SAOS 153D</strain>
    </source>
</reference>
<dbReference type="Proteomes" id="UP000217448">
    <property type="component" value="Unassembled WGS sequence"/>
</dbReference>
<evidence type="ECO:0000256" key="8">
    <source>
        <dbReference type="SAM" id="Coils"/>
    </source>
</evidence>
<keyword evidence="5 9" id="KW-1133">Transmembrane helix</keyword>
<evidence type="ECO:0000256" key="6">
    <source>
        <dbReference type="ARBA" id="ARBA00023136"/>
    </source>
</evidence>
<sequence>MAGRNEQAVIIKKIEETGGHGHHGGAWKVAYADFMTAMMAFFLLLWILAASDEEKLRGLADYFTPSLSESGGRGDGLLDGMVLGQDGVMSGTDGPQSPVQLPSFGQENPLAVFDSRLRDPDSRVVVEFDTRPDGTQDSQTINTGENGVADGIAAAQAAAESEAEAEQLERAEQEWQETQTRLEESITDRVTEDPKLEAMIDNLLFERTADGLEIQIVDKNSASMFATGSARIEERTRDLLRIVAEAVVDLPNEISISGHTDSVPYARAGTYSNWELSADRANATRRVLVDTGVNPARITRISGLADTVPLDPEHPTAPENRRISVTLQYPQDAQP</sequence>
<comment type="similarity">
    <text evidence="2">Belongs to the MotB family.</text>
</comment>
<keyword evidence="3" id="KW-1003">Cell membrane</keyword>
<proteinExistence type="inferred from homology"/>
<evidence type="ECO:0000313" key="12">
    <source>
        <dbReference type="EMBL" id="PBD19681.1"/>
    </source>
</evidence>
<dbReference type="SUPFAM" id="SSF103088">
    <property type="entry name" value="OmpA-like"/>
    <property type="match status" value="1"/>
</dbReference>
<evidence type="ECO:0000256" key="4">
    <source>
        <dbReference type="ARBA" id="ARBA00022692"/>
    </source>
</evidence>
<evidence type="ECO:0000259" key="10">
    <source>
        <dbReference type="PROSITE" id="PS51123"/>
    </source>
</evidence>